<keyword evidence="3" id="KW-1185">Reference proteome</keyword>
<dbReference type="InterPro" id="IPR013761">
    <property type="entry name" value="SAM/pointed_sf"/>
</dbReference>
<dbReference type="PANTHER" id="PTHR47308:SF1">
    <property type="entry name" value="NUCLEAR GTPASE SLIP-GC"/>
    <property type="match status" value="1"/>
</dbReference>
<protein>
    <recommendedName>
        <fullName evidence="1">Dynamin N-terminal domain-containing protein</fullName>
    </recommendedName>
</protein>
<dbReference type="InterPro" id="IPR045063">
    <property type="entry name" value="Dynamin_N"/>
</dbReference>
<evidence type="ECO:0000259" key="1">
    <source>
        <dbReference type="Pfam" id="PF00350"/>
    </source>
</evidence>
<accession>A0ABU7B9N5</accession>
<dbReference type="SUPFAM" id="SSF47769">
    <property type="entry name" value="SAM/Pointed domain"/>
    <property type="match status" value="1"/>
</dbReference>
<dbReference type="PANTHER" id="PTHR47308">
    <property type="entry name" value="NUCLEAR GTPASE SLIP-GC"/>
    <property type="match status" value="1"/>
</dbReference>
<feature type="non-terminal residue" evidence="2">
    <location>
        <position position="494"/>
    </location>
</feature>
<reference evidence="2 3" key="1">
    <citation type="submission" date="2021-07" db="EMBL/GenBank/DDBJ databases">
        <authorList>
            <person name="Palmer J.M."/>
        </authorList>
    </citation>
    <scope>NUCLEOTIDE SEQUENCE [LARGE SCALE GENOMIC DNA]</scope>
    <source>
        <strain evidence="2 3">AT_MEX2019</strain>
        <tissue evidence="2">Muscle</tissue>
    </source>
</reference>
<dbReference type="InterPro" id="IPR027417">
    <property type="entry name" value="P-loop_NTPase"/>
</dbReference>
<dbReference type="Proteomes" id="UP001345963">
    <property type="component" value="Unassembled WGS sequence"/>
</dbReference>
<gene>
    <name evidence="2" type="ORF">ATANTOWER_018578</name>
</gene>
<dbReference type="Gene3D" id="1.10.150.50">
    <property type="entry name" value="Transcription Factor, Ets-1"/>
    <property type="match status" value="1"/>
</dbReference>
<comment type="caution">
    <text evidence="2">The sequence shown here is derived from an EMBL/GenBank/DDBJ whole genome shotgun (WGS) entry which is preliminary data.</text>
</comment>
<feature type="domain" description="Dynamin N-terminal" evidence="1">
    <location>
        <begin position="129"/>
        <end position="365"/>
    </location>
</feature>
<sequence length="494" mass="56313">MDDFVCDKLKEWGLATLIKIFRDQGIDSESLYLLEDGDIDKLIPKMGPRLKFKKRLNQLKAQQKEEVAHEMTEVLPSTSDTEREARILNDVKNNMGKILAILNNQNDTNLNTFLKTKIKNLETEKKELVGVFGKTGAGKTSLINAVIEEKGLLPSGSIEACTSVMIKVEANRHNEIYEAVVEFISPEEWEDEMGSLFRTIEKGDQEMDNNDDDDNDDYHEAVDKLSALYDEEWKERSCEQLMEPKCFKEIPEFLHSKQKTLAFKSAKNLSADIVKYTRNGTKDNKYKAVKRWYWPLVKCVTIKVPNNNLLQHVTLVDLPGNGDRNKSRDTMWKGIVGDCSAVWVVTEINRAASERESWEILKSVSSLLGNGGECRHIHVICTKSDDIENIDDHSKADAQALIIKRNMEAKESVTTELNKLTNIKKHFSDECFKVFTVSSREFFTKRHLSPENTEIPRLQEFLQNLNDCHSETLNYVSGAHGILSLIHGASLRNQ</sequence>
<dbReference type="SUPFAM" id="SSF52540">
    <property type="entry name" value="P-loop containing nucleoside triphosphate hydrolases"/>
    <property type="match status" value="1"/>
</dbReference>
<evidence type="ECO:0000313" key="2">
    <source>
        <dbReference type="EMBL" id="MED6246479.1"/>
    </source>
</evidence>
<proteinExistence type="predicted"/>
<organism evidence="2 3">
    <name type="scientific">Ataeniobius toweri</name>
    <dbReference type="NCBI Taxonomy" id="208326"/>
    <lineage>
        <taxon>Eukaryota</taxon>
        <taxon>Metazoa</taxon>
        <taxon>Chordata</taxon>
        <taxon>Craniata</taxon>
        <taxon>Vertebrata</taxon>
        <taxon>Euteleostomi</taxon>
        <taxon>Actinopterygii</taxon>
        <taxon>Neopterygii</taxon>
        <taxon>Teleostei</taxon>
        <taxon>Neoteleostei</taxon>
        <taxon>Acanthomorphata</taxon>
        <taxon>Ovalentaria</taxon>
        <taxon>Atherinomorphae</taxon>
        <taxon>Cyprinodontiformes</taxon>
        <taxon>Goodeidae</taxon>
        <taxon>Ataeniobius</taxon>
    </lineage>
</organism>
<evidence type="ECO:0000313" key="3">
    <source>
        <dbReference type="Proteomes" id="UP001345963"/>
    </source>
</evidence>
<dbReference type="InterPro" id="IPR053082">
    <property type="entry name" value="Nuclear_GTPase_SLIP-GC"/>
</dbReference>
<dbReference type="EMBL" id="JAHUTI010043197">
    <property type="protein sequence ID" value="MED6246479.1"/>
    <property type="molecule type" value="Genomic_DNA"/>
</dbReference>
<name>A0ABU7B9N5_9TELE</name>
<dbReference type="Gene3D" id="3.40.50.300">
    <property type="entry name" value="P-loop containing nucleotide triphosphate hydrolases"/>
    <property type="match status" value="2"/>
</dbReference>
<dbReference type="Pfam" id="PF00350">
    <property type="entry name" value="Dynamin_N"/>
    <property type="match status" value="1"/>
</dbReference>